<name>A0A4P7XKW8_9ALTE</name>
<proteinExistence type="predicted"/>
<keyword evidence="1" id="KW-0472">Membrane</keyword>
<dbReference type="Proteomes" id="UP000298049">
    <property type="component" value="Chromosome"/>
</dbReference>
<keyword evidence="1" id="KW-1133">Transmembrane helix</keyword>
<evidence type="ECO:0000313" key="2">
    <source>
        <dbReference type="EMBL" id="QCF27889.1"/>
    </source>
</evidence>
<feature type="transmembrane region" description="Helical" evidence="1">
    <location>
        <begin position="50"/>
        <end position="73"/>
    </location>
</feature>
<keyword evidence="1" id="KW-0812">Transmembrane</keyword>
<dbReference type="OrthoDB" id="5625885at2"/>
<dbReference type="InterPro" id="IPR021344">
    <property type="entry name" value="DUF2970"/>
</dbReference>
<keyword evidence="3" id="KW-1185">Reference proteome</keyword>
<accession>A0A4P7XKW8</accession>
<dbReference type="EMBL" id="CP031093">
    <property type="protein sequence ID" value="QCF27889.1"/>
    <property type="molecule type" value="Genomic_DNA"/>
</dbReference>
<dbReference type="RefSeq" id="WP_136548895.1">
    <property type="nucleotide sequence ID" value="NZ_CP031093.1"/>
</dbReference>
<dbReference type="KEGG" id="hmi:soil367_09670"/>
<evidence type="ECO:0000313" key="3">
    <source>
        <dbReference type="Proteomes" id="UP000298049"/>
    </source>
</evidence>
<gene>
    <name evidence="2" type="ORF">soil367_09670</name>
</gene>
<evidence type="ECO:0000256" key="1">
    <source>
        <dbReference type="SAM" id="Phobius"/>
    </source>
</evidence>
<protein>
    <submittedName>
        <fullName evidence="2">DUF2970 domain-containing protein</fullName>
    </submittedName>
</protein>
<dbReference type="Pfam" id="PF11174">
    <property type="entry name" value="DUF2970"/>
    <property type="match status" value="1"/>
</dbReference>
<reference evidence="2 3" key="1">
    <citation type="submission" date="2018-07" db="EMBL/GenBank/DDBJ databases">
        <title>Marsedoiliclastica nanhaica gen. nov. sp. nov., a novel marine hydrocarbonoclastic bacterium isolated from an in-situ enriched hydrocarbon-degrading consortium in deep-sea sediment.</title>
        <authorList>
            <person name="Dong C."/>
            <person name="Ma T."/>
            <person name="Liu R."/>
            <person name="Shao Z."/>
        </authorList>
    </citation>
    <scope>NUCLEOTIDE SEQUENCE [LARGE SCALE GENOMIC DNA]</scope>
    <source>
        <strain evidence="3">soil36-7</strain>
    </source>
</reference>
<dbReference type="AlphaFoldDB" id="A0A4P7XKW8"/>
<organism evidence="2 3">
    <name type="scientific">Hydrocarboniclastica marina</name>
    <dbReference type="NCBI Taxonomy" id="2259620"/>
    <lineage>
        <taxon>Bacteria</taxon>
        <taxon>Pseudomonadati</taxon>
        <taxon>Pseudomonadota</taxon>
        <taxon>Gammaproteobacteria</taxon>
        <taxon>Alteromonadales</taxon>
        <taxon>Alteromonadaceae</taxon>
        <taxon>Hydrocarboniclastica</taxon>
    </lineage>
</organism>
<sequence length="74" mass="7934">MTADKDGSPAPQRRKATFWQVVRSVLAGALGVQKSQRQEEDFASHSPLPFIVGGIIFTALFVAGLILIVSLVVP</sequence>